<keyword evidence="4 14" id="KW-0679">Respiratory chain</keyword>
<comment type="cofactor">
    <cofactor evidence="15">
        <name>Cu cation</name>
        <dbReference type="ChEBI" id="CHEBI:23378"/>
    </cofactor>
    <text evidence="15">Binds a copper A center.</text>
</comment>
<comment type="catalytic activity">
    <reaction evidence="13 15">
        <text>4 Fe(II)-[cytochrome c] + O2 + 8 H(+)(in) = 4 Fe(III)-[cytochrome c] + 2 H2O + 4 H(+)(out)</text>
        <dbReference type="Rhea" id="RHEA:11436"/>
        <dbReference type="Rhea" id="RHEA-COMP:10350"/>
        <dbReference type="Rhea" id="RHEA-COMP:14399"/>
        <dbReference type="ChEBI" id="CHEBI:15377"/>
        <dbReference type="ChEBI" id="CHEBI:15378"/>
        <dbReference type="ChEBI" id="CHEBI:15379"/>
        <dbReference type="ChEBI" id="CHEBI:29033"/>
        <dbReference type="ChEBI" id="CHEBI:29034"/>
        <dbReference type="EC" id="7.1.1.9"/>
    </reaction>
</comment>
<evidence type="ECO:0000259" key="18">
    <source>
        <dbReference type="PROSITE" id="PS50857"/>
    </source>
</evidence>
<dbReference type="InterPro" id="IPR045187">
    <property type="entry name" value="CcO_II"/>
</dbReference>
<keyword evidence="9 16" id="KW-1133">Transmembrane helix</keyword>
<evidence type="ECO:0000256" key="12">
    <source>
        <dbReference type="ARBA" id="ARBA00024688"/>
    </source>
</evidence>
<evidence type="ECO:0000256" key="10">
    <source>
        <dbReference type="ARBA" id="ARBA00023008"/>
    </source>
</evidence>
<evidence type="ECO:0000256" key="3">
    <source>
        <dbReference type="ARBA" id="ARBA00022448"/>
    </source>
</evidence>
<keyword evidence="11 16" id="KW-0472">Membrane</keyword>
<dbReference type="EC" id="7.1.1.9" evidence="15"/>
<keyword evidence="17" id="KW-0732">Signal</keyword>
<dbReference type="InterPro" id="IPR014222">
    <property type="entry name" value="Cyt_c_oxidase_su2"/>
</dbReference>
<dbReference type="InterPro" id="IPR002429">
    <property type="entry name" value="CcO_II-like_C"/>
</dbReference>
<evidence type="ECO:0000313" key="21">
    <source>
        <dbReference type="Proteomes" id="UP000289708"/>
    </source>
</evidence>
<dbReference type="InterPro" id="IPR011759">
    <property type="entry name" value="Cyt_c_oxidase_su2_TM_dom"/>
</dbReference>
<comment type="caution">
    <text evidence="20">The sequence shown here is derived from an EMBL/GenBank/DDBJ whole genome shotgun (WGS) entry which is preliminary data.</text>
</comment>
<feature type="transmembrane region" description="Helical" evidence="16">
    <location>
        <begin position="98"/>
        <end position="120"/>
    </location>
</feature>
<dbReference type="SUPFAM" id="SSF81464">
    <property type="entry name" value="Cytochrome c oxidase subunit II-like, transmembrane region"/>
    <property type="match status" value="1"/>
</dbReference>
<keyword evidence="21" id="KW-1185">Reference proteome</keyword>
<dbReference type="PROSITE" id="PS50857">
    <property type="entry name" value="COX2_CUA"/>
    <property type="match status" value="1"/>
</dbReference>
<evidence type="ECO:0000256" key="14">
    <source>
        <dbReference type="RuleBase" id="RU000456"/>
    </source>
</evidence>
<evidence type="ECO:0000256" key="6">
    <source>
        <dbReference type="ARBA" id="ARBA00022723"/>
    </source>
</evidence>
<evidence type="ECO:0000256" key="11">
    <source>
        <dbReference type="ARBA" id="ARBA00023136"/>
    </source>
</evidence>
<evidence type="ECO:0000256" key="16">
    <source>
        <dbReference type="SAM" id="Phobius"/>
    </source>
</evidence>
<dbReference type="InterPro" id="IPR001505">
    <property type="entry name" value="Copper_CuA"/>
</dbReference>
<feature type="signal peptide" evidence="17">
    <location>
        <begin position="1"/>
        <end position="27"/>
    </location>
</feature>
<gene>
    <name evidence="20" type="primary">coxB</name>
    <name evidence="20" type="ORF">EK403_10735</name>
</gene>
<dbReference type="PANTHER" id="PTHR22888:SF9">
    <property type="entry name" value="CYTOCHROME C OXIDASE SUBUNIT 2"/>
    <property type="match status" value="1"/>
</dbReference>
<keyword evidence="3 14" id="KW-0813">Transport</keyword>
<name>A0A4Q0MI60_9HYPH</name>
<comment type="subcellular location">
    <subcellularLocation>
        <location evidence="14">Cell membrane</location>
        <topology evidence="14">Multi-pass membrane protein</topology>
    </subcellularLocation>
    <subcellularLocation>
        <location evidence="1">Membrane</location>
        <topology evidence="1">Multi-pass membrane protein</topology>
    </subcellularLocation>
</comment>
<evidence type="ECO:0000256" key="15">
    <source>
        <dbReference type="RuleBase" id="RU004024"/>
    </source>
</evidence>
<evidence type="ECO:0000256" key="2">
    <source>
        <dbReference type="ARBA" id="ARBA00007866"/>
    </source>
</evidence>
<evidence type="ECO:0000256" key="7">
    <source>
        <dbReference type="ARBA" id="ARBA00022967"/>
    </source>
</evidence>
<evidence type="ECO:0000256" key="4">
    <source>
        <dbReference type="ARBA" id="ARBA00022660"/>
    </source>
</evidence>
<dbReference type="EMBL" id="RYFI01000009">
    <property type="protein sequence ID" value="RXF73297.1"/>
    <property type="molecule type" value="Genomic_DNA"/>
</dbReference>
<feature type="domain" description="Cytochrome oxidase subunit II transmembrane region profile" evidence="19">
    <location>
        <begin position="31"/>
        <end position="126"/>
    </location>
</feature>
<dbReference type="GO" id="GO:0016491">
    <property type="term" value="F:oxidoreductase activity"/>
    <property type="evidence" value="ECO:0007669"/>
    <property type="project" value="UniProtKB-KW"/>
</dbReference>
<dbReference type="Gene3D" id="1.10.287.90">
    <property type="match status" value="1"/>
</dbReference>
<dbReference type="GO" id="GO:0005507">
    <property type="term" value="F:copper ion binding"/>
    <property type="evidence" value="ECO:0007669"/>
    <property type="project" value="InterPro"/>
</dbReference>
<evidence type="ECO:0000256" key="8">
    <source>
        <dbReference type="ARBA" id="ARBA00022982"/>
    </source>
</evidence>
<feature type="chain" id="PRO_5020665815" description="Cytochrome c oxidase subunit 2" evidence="17">
    <location>
        <begin position="28"/>
        <end position="287"/>
    </location>
</feature>
<proteinExistence type="inferred from homology"/>
<evidence type="ECO:0000256" key="17">
    <source>
        <dbReference type="SAM" id="SignalP"/>
    </source>
</evidence>
<keyword evidence="7" id="KW-1278">Translocase</keyword>
<evidence type="ECO:0000256" key="5">
    <source>
        <dbReference type="ARBA" id="ARBA00022692"/>
    </source>
</evidence>
<dbReference type="PANTHER" id="PTHR22888">
    <property type="entry name" value="CYTOCHROME C OXIDASE, SUBUNIT II"/>
    <property type="match status" value="1"/>
</dbReference>
<dbReference type="GO" id="GO:0004129">
    <property type="term" value="F:cytochrome-c oxidase activity"/>
    <property type="evidence" value="ECO:0007669"/>
    <property type="project" value="UniProtKB-EC"/>
</dbReference>
<keyword evidence="20" id="KW-0560">Oxidoreductase</keyword>
<keyword evidence="8 14" id="KW-0249">Electron transport</keyword>
<dbReference type="PRINTS" id="PR01166">
    <property type="entry name" value="CYCOXIDASEII"/>
</dbReference>
<keyword evidence="5 14" id="KW-0812">Transmembrane</keyword>
<keyword evidence="10 15" id="KW-0186">Copper</keyword>
<dbReference type="GO" id="GO:0042773">
    <property type="term" value="P:ATP synthesis coupled electron transport"/>
    <property type="evidence" value="ECO:0007669"/>
    <property type="project" value="TreeGrafter"/>
</dbReference>
<dbReference type="PROSITE" id="PS50999">
    <property type="entry name" value="COX2_TM"/>
    <property type="match status" value="1"/>
</dbReference>
<evidence type="ECO:0000256" key="1">
    <source>
        <dbReference type="ARBA" id="ARBA00004141"/>
    </source>
</evidence>
<feature type="domain" description="Cytochrome oxidase subunit II copper A binding" evidence="18">
    <location>
        <begin position="127"/>
        <end position="260"/>
    </location>
</feature>
<dbReference type="OrthoDB" id="9781261at2"/>
<comment type="function">
    <text evidence="12 15">Subunits I and II form the functional core of the enzyme complex. Electrons originating in cytochrome c are transferred via heme a and Cu(A) to the binuclear center formed by heme a3 and Cu(B).</text>
</comment>
<feature type="transmembrane region" description="Helical" evidence="16">
    <location>
        <begin position="51"/>
        <end position="77"/>
    </location>
</feature>
<evidence type="ECO:0000256" key="9">
    <source>
        <dbReference type="ARBA" id="ARBA00022989"/>
    </source>
</evidence>
<evidence type="ECO:0000259" key="19">
    <source>
        <dbReference type="PROSITE" id="PS50999"/>
    </source>
</evidence>
<dbReference type="Proteomes" id="UP000289708">
    <property type="component" value="Unassembled WGS sequence"/>
</dbReference>
<dbReference type="AlphaFoldDB" id="A0A4Q0MI60"/>
<dbReference type="Pfam" id="PF02790">
    <property type="entry name" value="COX2_TM"/>
    <property type="match status" value="1"/>
</dbReference>
<dbReference type="RefSeq" id="WP_128777490.1">
    <property type="nucleotide sequence ID" value="NZ_RYFI01000009.1"/>
</dbReference>
<dbReference type="InterPro" id="IPR036257">
    <property type="entry name" value="Cyt_c_oxidase_su2_TM_sf"/>
</dbReference>
<dbReference type="NCBIfam" id="TIGR02866">
    <property type="entry name" value="CoxB"/>
    <property type="match status" value="1"/>
</dbReference>
<organism evidence="20 21">
    <name type="scientific">Hansschlegelia zhihuaiae</name>
    <dbReference type="NCBI Taxonomy" id="405005"/>
    <lineage>
        <taxon>Bacteria</taxon>
        <taxon>Pseudomonadati</taxon>
        <taxon>Pseudomonadota</taxon>
        <taxon>Alphaproteobacteria</taxon>
        <taxon>Hyphomicrobiales</taxon>
        <taxon>Methylopilaceae</taxon>
        <taxon>Hansschlegelia</taxon>
    </lineage>
</organism>
<accession>A0A4Q0MI60</accession>
<dbReference type="Gene3D" id="2.60.40.420">
    <property type="entry name" value="Cupredoxins - blue copper proteins"/>
    <property type="match status" value="1"/>
</dbReference>
<dbReference type="Pfam" id="PF00116">
    <property type="entry name" value="COX2"/>
    <property type="match status" value="1"/>
</dbReference>
<dbReference type="GO" id="GO:0005886">
    <property type="term" value="C:plasma membrane"/>
    <property type="evidence" value="ECO:0007669"/>
    <property type="project" value="UniProtKB-SubCell"/>
</dbReference>
<evidence type="ECO:0000313" key="20">
    <source>
        <dbReference type="EMBL" id="RXF73297.1"/>
    </source>
</evidence>
<protein>
    <recommendedName>
        <fullName evidence="15">Cytochrome c oxidase subunit 2</fullName>
        <ecNumber evidence="15">7.1.1.9</ecNumber>
    </recommendedName>
</protein>
<keyword evidence="6 15" id="KW-0479">Metal-binding</keyword>
<evidence type="ECO:0000256" key="13">
    <source>
        <dbReference type="ARBA" id="ARBA00047816"/>
    </source>
</evidence>
<comment type="similarity">
    <text evidence="2 14">Belongs to the cytochrome c oxidase subunit 2 family.</text>
</comment>
<dbReference type="PROSITE" id="PS00078">
    <property type="entry name" value="COX2"/>
    <property type="match status" value="1"/>
</dbReference>
<sequence length="287" mass="31507">MNRPGRKTTLTFAALAAALASTASAFAGTGQPSPWQLGLQNSVTPVFDQAHHFHTFVLIIITVITLFVLGLLVYCMVRFHESKNPTPSKTTHHTLLEVAWTVIPVLILVVIAIPSFRLLYAQYSPPPADLTIKVVGRQWNWDVVYPDQKDLTITQLMKQDEELEPGEPRKLAVDNVVAVPVNKVVIVDVTAEDVIHAFTIPSFGVKVDAIPGRLNQTWFKAEKEGIYYGQCSELCGVAHASMPIAIQVVNEETYKKWLEAAKQKPEDATKLLKQALATGGATSVAAR</sequence>
<reference evidence="20 21" key="1">
    <citation type="submission" date="2018-12" db="EMBL/GenBank/DDBJ databases">
        <title>bacterium Hansschlegelia zhihuaiae S113.</title>
        <authorList>
            <person name="He J."/>
        </authorList>
    </citation>
    <scope>NUCLEOTIDE SEQUENCE [LARGE SCALE GENOMIC DNA]</scope>
    <source>
        <strain evidence="20 21">S 113</strain>
    </source>
</reference>
<dbReference type="InterPro" id="IPR008972">
    <property type="entry name" value="Cupredoxin"/>
</dbReference>
<dbReference type="SUPFAM" id="SSF49503">
    <property type="entry name" value="Cupredoxins"/>
    <property type="match status" value="1"/>
</dbReference>